<accession>A0A1G2PQZ2</accession>
<dbReference type="Gene3D" id="3.40.50.300">
    <property type="entry name" value="P-loop containing nucleotide triphosphate hydrolases"/>
    <property type="match status" value="1"/>
</dbReference>
<evidence type="ECO:0000313" key="6">
    <source>
        <dbReference type="Proteomes" id="UP000176951"/>
    </source>
</evidence>
<dbReference type="SUPFAM" id="SSF52540">
    <property type="entry name" value="P-loop containing nucleoside triphosphate hydrolases"/>
    <property type="match status" value="1"/>
</dbReference>
<dbReference type="SMART" id="SM00382">
    <property type="entry name" value="AAA"/>
    <property type="match status" value="1"/>
</dbReference>
<comment type="caution">
    <text evidence="5">The sequence shown here is derived from an EMBL/GenBank/DDBJ whole genome shotgun (WGS) entry which is preliminary data.</text>
</comment>
<dbReference type="InterPro" id="IPR007831">
    <property type="entry name" value="T2SS_GspE_N"/>
</dbReference>
<dbReference type="InterPro" id="IPR003593">
    <property type="entry name" value="AAA+_ATPase"/>
</dbReference>
<evidence type="ECO:0000256" key="1">
    <source>
        <dbReference type="ARBA" id="ARBA00006611"/>
    </source>
</evidence>
<reference evidence="5 6" key="1">
    <citation type="journal article" date="2016" name="Nat. Commun.">
        <title>Thousands of microbial genomes shed light on interconnected biogeochemical processes in an aquifer system.</title>
        <authorList>
            <person name="Anantharaman K."/>
            <person name="Brown C.T."/>
            <person name="Hug L.A."/>
            <person name="Sharon I."/>
            <person name="Castelle C.J."/>
            <person name="Probst A.J."/>
            <person name="Thomas B.C."/>
            <person name="Singh A."/>
            <person name="Wilkins M.J."/>
            <person name="Karaoz U."/>
            <person name="Brodie E.L."/>
            <person name="Williams K.H."/>
            <person name="Hubbard S.S."/>
            <person name="Banfield J.F."/>
        </authorList>
    </citation>
    <scope>NUCLEOTIDE SEQUENCE [LARGE SCALE GENOMIC DNA]</scope>
</reference>
<organism evidence="5 6">
    <name type="scientific">Candidatus Terrybacteria bacterium RIFCSPLOWO2_01_FULL_40_23</name>
    <dbReference type="NCBI Taxonomy" id="1802366"/>
    <lineage>
        <taxon>Bacteria</taxon>
        <taxon>Candidatus Terryibacteriota</taxon>
    </lineage>
</organism>
<dbReference type="CDD" id="cd01129">
    <property type="entry name" value="PulE-GspE-like"/>
    <property type="match status" value="1"/>
</dbReference>
<keyword evidence="3" id="KW-0067">ATP-binding</keyword>
<dbReference type="Pfam" id="PF05157">
    <property type="entry name" value="MshEN"/>
    <property type="match status" value="1"/>
</dbReference>
<comment type="similarity">
    <text evidence="1">Belongs to the GSP E family.</text>
</comment>
<sequence length="581" mass="64317">MDHLIKEDIISAQEAKDAINESNRLGRSIEAILIDRQSLTEEEMLSEKGAFLDIPWRAISSEYKIAESVISQIPEEAAKIYKIVPLSRDGNNVEVGMINPEDVHAQEALQFIAARGNFVPKKILISSKSYENIIRQYRSLGGEVTEALSELEEEVKIEGGALPATRAARTVEAILEEEAPIVKMVSVIMRHASEGGASDIHIEPLADRLRVRFRMDGILHTSILLPINVHPAIVSRIKILSNLKIDETRLPQDGRFHAVIDGREFDFRVATFPTANGEKVTIRVLDPTTGVRALPELGLTGRTLEIMEHGIKKPYGMILISGPTGSGKSTTLYALLKILNKEMINIVSLEDPIEYTIDGVNQSQVHEEIGYTFASGLRHILRGDPNVIMVGEIRDSDTAKLAVHAALTGHIVLTTIHTNSATGIIPRLVDMGVEPFLIPSSVAIGMAQRLIQRLCNNCKRTFVPEPKIVAMLERELKSLPEKERERIPKDGYKLWIAPGCDKCAGQGKKGRMGIYEAFDMTPEMEKIIVTEATEGNILKEANRQGMVSMLQDGLLKALEGQVSLEEVLRVVEERETTESKI</sequence>
<dbReference type="GO" id="GO:0005886">
    <property type="term" value="C:plasma membrane"/>
    <property type="evidence" value="ECO:0007669"/>
    <property type="project" value="TreeGrafter"/>
</dbReference>
<dbReference type="AlphaFoldDB" id="A0A1G2PQZ2"/>
<dbReference type="Proteomes" id="UP000176951">
    <property type="component" value="Unassembled WGS sequence"/>
</dbReference>
<dbReference type="PANTHER" id="PTHR30258">
    <property type="entry name" value="TYPE II SECRETION SYSTEM PROTEIN GSPE-RELATED"/>
    <property type="match status" value="1"/>
</dbReference>
<dbReference type="PANTHER" id="PTHR30258:SF1">
    <property type="entry name" value="PROTEIN TRANSPORT PROTEIN HOFB HOMOLOG"/>
    <property type="match status" value="1"/>
</dbReference>
<dbReference type="EMBL" id="MHSW01000030">
    <property type="protein sequence ID" value="OHA50738.1"/>
    <property type="molecule type" value="Genomic_DNA"/>
</dbReference>
<keyword evidence="2" id="KW-0547">Nucleotide-binding</keyword>
<protein>
    <recommendedName>
        <fullName evidence="4">AAA+ ATPase domain-containing protein</fullName>
    </recommendedName>
</protein>
<dbReference type="InterPro" id="IPR027417">
    <property type="entry name" value="P-loop_NTPase"/>
</dbReference>
<dbReference type="Pfam" id="PF00437">
    <property type="entry name" value="T2SSE"/>
    <property type="match status" value="1"/>
</dbReference>
<evidence type="ECO:0000256" key="2">
    <source>
        <dbReference type="ARBA" id="ARBA00022741"/>
    </source>
</evidence>
<dbReference type="InterPro" id="IPR037257">
    <property type="entry name" value="T2SS_E_N_sf"/>
</dbReference>
<gene>
    <name evidence="5" type="ORF">A3A97_02260</name>
</gene>
<evidence type="ECO:0000256" key="3">
    <source>
        <dbReference type="ARBA" id="ARBA00022840"/>
    </source>
</evidence>
<proteinExistence type="inferred from homology"/>
<dbReference type="Gene3D" id="3.30.450.90">
    <property type="match status" value="1"/>
</dbReference>
<dbReference type="GO" id="GO:0016887">
    <property type="term" value="F:ATP hydrolysis activity"/>
    <property type="evidence" value="ECO:0007669"/>
    <property type="project" value="TreeGrafter"/>
</dbReference>
<dbReference type="GO" id="GO:0005524">
    <property type="term" value="F:ATP binding"/>
    <property type="evidence" value="ECO:0007669"/>
    <property type="project" value="UniProtKB-KW"/>
</dbReference>
<name>A0A1G2PQZ2_9BACT</name>
<evidence type="ECO:0000313" key="5">
    <source>
        <dbReference type="EMBL" id="OHA50738.1"/>
    </source>
</evidence>
<evidence type="ECO:0000259" key="4">
    <source>
        <dbReference type="SMART" id="SM00382"/>
    </source>
</evidence>
<dbReference type="Gene3D" id="3.30.300.160">
    <property type="entry name" value="Type II secretion system, protein E, N-terminal domain"/>
    <property type="match status" value="1"/>
</dbReference>
<dbReference type="InterPro" id="IPR001482">
    <property type="entry name" value="T2SS/T4SS_dom"/>
</dbReference>
<dbReference type="SUPFAM" id="SSF160246">
    <property type="entry name" value="EspE N-terminal domain-like"/>
    <property type="match status" value="1"/>
</dbReference>
<feature type="domain" description="AAA+ ATPase" evidence="4">
    <location>
        <begin position="314"/>
        <end position="435"/>
    </location>
</feature>